<dbReference type="AlphaFoldDB" id="A0A848GWD9"/>
<dbReference type="InterPro" id="IPR053167">
    <property type="entry name" value="Spore_coat_component"/>
</dbReference>
<reference evidence="3 4" key="1">
    <citation type="submission" date="2020-04" db="EMBL/GenBank/DDBJ databases">
        <title>Ramlibacter sp. G-1-2-2 isolated from soil.</title>
        <authorList>
            <person name="Dahal R.H."/>
        </authorList>
    </citation>
    <scope>NUCLEOTIDE SEQUENCE [LARGE SCALE GENOMIC DNA]</scope>
    <source>
        <strain evidence="3 4">G-1-2-2</strain>
    </source>
</reference>
<keyword evidence="3" id="KW-0946">Virion</keyword>
<keyword evidence="4" id="KW-1185">Reference proteome</keyword>
<comment type="caution">
    <text evidence="3">The sequence shown here is derived from an EMBL/GenBank/DDBJ whole genome shotgun (WGS) entry which is preliminary data.</text>
</comment>
<protein>
    <submittedName>
        <fullName evidence="3">Spore coat protein U domain-containing protein</fullName>
    </submittedName>
</protein>
<gene>
    <name evidence="3" type="ORF">HHL11_04330</name>
</gene>
<evidence type="ECO:0000259" key="2">
    <source>
        <dbReference type="Pfam" id="PF05229"/>
    </source>
</evidence>
<evidence type="ECO:0000313" key="3">
    <source>
        <dbReference type="EMBL" id="NML42966.1"/>
    </source>
</evidence>
<dbReference type="InterPro" id="IPR007893">
    <property type="entry name" value="Spore_coat_U/FanG"/>
</dbReference>
<evidence type="ECO:0000313" key="4">
    <source>
        <dbReference type="Proteomes" id="UP000541185"/>
    </source>
</evidence>
<dbReference type="EMBL" id="JABBFX010000001">
    <property type="protein sequence ID" value="NML42966.1"/>
    <property type="molecule type" value="Genomic_DNA"/>
</dbReference>
<evidence type="ECO:0000256" key="1">
    <source>
        <dbReference type="SAM" id="SignalP"/>
    </source>
</evidence>
<sequence length="335" mass="34956">MKESNMHSPAFLGAWPRRWLRLWLLALLFAAAGPAAAQNCWSSGSASIAFGSAGNGIAVDTSDTVNLTCQADANPRYLRWCLFIGGEAPIAGVNPRYMTNYNGGQMAYDLYSDAARTQVIGPPPTGSGFTVYTGTAVVPGNYAQSAISVPVYGRVAAGQDLPAGNYQAGISNVMFYVAMATSSYPASCTTGAWTGSVGPLYIGVSASVANACRISLATDLDFGAVSTLASNRDQTSQISVRCKAGTTWTLGLSNGVNVTGTSTRRMRNAAGQYVTYEMYRDTGRSQRWGNASGTWATGTGAGDASPTTLTVYGRVPAQAATSGTYSDTVTVTLTY</sequence>
<proteinExistence type="predicted"/>
<feature type="domain" description="Spore coat protein U/FanG" evidence="2">
    <location>
        <begin position="203"/>
        <end position="332"/>
    </location>
</feature>
<feature type="chain" id="PRO_5032396277" evidence="1">
    <location>
        <begin position="38"/>
        <end position="335"/>
    </location>
</feature>
<dbReference type="Proteomes" id="UP000541185">
    <property type="component" value="Unassembled WGS sequence"/>
</dbReference>
<feature type="domain" description="Spore coat protein U/FanG" evidence="2">
    <location>
        <begin position="31"/>
        <end position="167"/>
    </location>
</feature>
<keyword evidence="1" id="KW-0732">Signal</keyword>
<dbReference type="PANTHER" id="PTHR37089:SF4">
    <property type="entry name" value="EXPORTED PROTEIN"/>
    <property type="match status" value="1"/>
</dbReference>
<feature type="signal peptide" evidence="1">
    <location>
        <begin position="1"/>
        <end position="37"/>
    </location>
</feature>
<dbReference type="SMART" id="SM00972">
    <property type="entry name" value="SCPU"/>
    <property type="match status" value="2"/>
</dbReference>
<dbReference type="RefSeq" id="WP_169417209.1">
    <property type="nucleotide sequence ID" value="NZ_JABBFX010000001.1"/>
</dbReference>
<dbReference type="PANTHER" id="PTHR37089">
    <property type="entry name" value="PROTEIN U-RELATED"/>
    <property type="match status" value="1"/>
</dbReference>
<keyword evidence="3" id="KW-0167">Capsid protein</keyword>
<organism evidence="3 4">
    <name type="scientific">Ramlibacter agri</name>
    <dbReference type="NCBI Taxonomy" id="2728837"/>
    <lineage>
        <taxon>Bacteria</taxon>
        <taxon>Pseudomonadati</taxon>
        <taxon>Pseudomonadota</taxon>
        <taxon>Betaproteobacteria</taxon>
        <taxon>Burkholderiales</taxon>
        <taxon>Comamonadaceae</taxon>
        <taxon>Ramlibacter</taxon>
    </lineage>
</organism>
<name>A0A848GWD9_9BURK</name>
<accession>A0A848GWD9</accession>
<dbReference type="Pfam" id="PF05229">
    <property type="entry name" value="SCPU"/>
    <property type="match status" value="2"/>
</dbReference>